<evidence type="ECO:0000259" key="3">
    <source>
        <dbReference type="PROSITE" id="PS50075"/>
    </source>
</evidence>
<keyword evidence="5" id="KW-1185">Reference proteome</keyword>
<evidence type="ECO:0000313" key="4">
    <source>
        <dbReference type="EMBL" id="KAI1615931.1"/>
    </source>
</evidence>
<dbReference type="InterPro" id="IPR036291">
    <property type="entry name" value="NAD(P)-bd_dom_sf"/>
</dbReference>
<dbReference type="Pfam" id="PF07993">
    <property type="entry name" value="NAD_binding_4"/>
    <property type="match status" value="1"/>
</dbReference>
<name>A0AAN6E119_9EURO</name>
<evidence type="ECO:0000313" key="5">
    <source>
        <dbReference type="Proteomes" id="UP001203852"/>
    </source>
</evidence>
<dbReference type="Pfam" id="PF00501">
    <property type="entry name" value="AMP-binding"/>
    <property type="match status" value="1"/>
</dbReference>
<comment type="caution">
    <text evidence="4">The sequence shown here is derived from an EMBL/GenBank/DDBJ whole genome shotgun (WGS) entry which is preliminary data.</text>
</comment>
<dbReference type="InterPro" id="IPR051414">
    <property type="entry name" value="Adenylate-forming_Reductase"/>
</dbReference>
<dbReference type="InterPro" id="IPR013120">
    <property type="entry name" value="FAR_NAD-bd"/>
</dbReference>
<dbReference type="InterPro" id="IPR000873">
    <property type="entry name" value="AMP-dep_synth/lig_dom"/>
</dbReference>
<dbReference type="AlphaFoldDB" id="A0AAN6E119"/>
<dbReference type="InterPro" id="IPR009081">
    <property type="entry name" value="PP-bd_ACP"/>
</dbReference>
<dbReference type="PANTHER" id="PTHR43439">
    <property type="entry name" value="PHENYLACETATE-COENZYME A LIGASE"/>
    <property type="match status" value="1"/>
</dbReference>
<dbReference type="PANTHER" id="PTHR43439:SF2">
    <property type="entry name" value="ENZYME, PUTATIVE (JCVI)-RELATED"/>
    <property type="match status" value="1"/>
</dbReference>
<dbReference type="Pfam" id="PF00550">
    <property type="entry name" value="PP-binding"/>
    <property type="match status" value="1"/>
</dbReference>
<evidence type="ECO:0000256" key="2">
    <source>
        <dbReference type="ARBA" id="ARBA00022553"/>
    </source>
</evidence>
<accession>A0AAN6E119</accession>
<dbReference type="SUPFAM" id="SSF56801">
    <property type="entry name" value="Acetyl-CoA synthetase-like"/>
    <property type="match status" value="1"/>
</dbReference>
<dbReference type="InterPro" id="IPR020845">
    <property type="entry name" value="AMP-binding_CS"/>
</dbReference>
<dbReference type="SUPFAM" id="SSF47336">
    <property type="entry name" value="ACP-like"/>
    <property type="match status" value="1"/>
</dbReference>
<dbReference type="PROSITE" id="PS50075">
    <property type="entry name" value="CARRIER"/>
    <property type="match status" value="1"/>
</dbReference>
<organism evidence="4 5">
    <name type="scientific">Exophiala viscosa</name>
    <dbReference type="NCBI Taxonomy" id="2486360"/>
    <lineage>
        <taxon>Eukaryota</taxon>
        <taxon>Fungi</taxon>
        <taxon>Dikarya</taxon>
        <taxon>Ascomycota</taxon>
        <taxon>Pezizomycotina</taxon>
        <taxon>Eurotiomycetes</taxon>
        <taxon>Chaetothyriomycetidae</taxon>
        <taxon>Chaetothyriales</taxon>
        <taxon>Herpotrichiellaceae</taxon>
        <taxon>Exophiala</taxon>
    </lineage>
</organism>
<dbReference type="Pfam" id="PF23562">
    <property type="entry name" value="AMP-binding_C_3"/>
    <property type="match status" value="1"/>
</dbReference>
<reference evidence="4" key="1">
    <citation type="journal article" date="2022" name="bioRxiv">
        <title>Deciphering the potential niche of two novel black yeast fungi from a biological soil crust based on their genomes, phenotypes, and melanin regulation.</title>
        <authorList>
            <consortium name="DOE Joint Genome Institute"/>
            <person name="Carr E.C."/>
            <person name="Barton Q."/>
            <person name="Grambo S."/>
            <person name="Sullivan M."/>
            <person name="Renfro C.M."/>
            <person name="Kuo A."/>
            <person name="Pangilinan J."/>
            <person name="Lipzen A."/>
            <person name="Keymanesh K."/>
            <person name="Savage E."/>
            <person name="Barry K."/>
            <person name="Grigoriev I.V."/>
            <person name="Riekhof W.R."/>
            <person name="Harris S.S."/>
        </authorList>
    </citation>
    <scope>NUCLEOTIDE SEQUENCE</scope>
    <source>
        <strain evidence="4">JF 03-4F</strain>
    </source>
</reference>
<dbReference type="EMBL" id="MU404351">
    <property type="protein sequence ID" value="KAI1615931.1"/>
    <property type="molecule type" value="Genomic_DNA"/>
</dbReference>
<feature type="domain" description="Carrier" evidence="3">
    <location>
        <begin position="557"/>
        <end position="638"/>
    </location>
</feature>
<gene>
    <name evidence="4" type="ORF">EDD36DRAFT_402912</name>
</gene>
<dbReference type="PROSITE" id="PS00455">
    <property type="entry name" value="AMP_BINDING"/>
    <property type="match status" value="1"/>
</dbReference>
<dbReference type="SUPFAM" id="SSF51735">
    <property type="entry name" value="NAD(P)-binding Rossmann-fold domains"/>
    <property type="match status" value="1"/>
</dbReference>
<dbReference type="InterPro" id="IPR042099">
    <property type="entry name" value="ANL_N_sf"/>
</dbReference>
<sequence length="1071" mass="120378">MDDSSPVKDIGKRLLPQVVDSRAKKTPGRVFTSTPRTLDLHDGFYDVTYAELAHLVNYMAWWIEREMGRGEMFETLGYMGATDFRYIVAFLAAIKCGYKLFVPSSRNSLSGNLSLFHELHCVKFIYTADIYAKAVELRENKPDLKLFEAPSHHTMLEGNAEHYPYNKTYAEAEHDEIFVCHTSGTTGAPKPITVNNGHFTTFDNLRKLPKVEGRENLDYSSLEMNDSGRYYSPFPPFHMGGMLTTGIIPIWYDTPVVVGPPGKPPSGDILSQVIKLQPNLRALMTPPTPIEQLLNESGGSELAGRMDFVLYGGGPLSPSVGNRLRKVTKVAQLIGSTELGMVPLLFPGQDTWNFFEWHPNYKLEMQRLEDNIYEMVVPYDPSFEWICRVNQVPAKQEWRTRDLFEPHPTKSGLWRFYGRRDDVIVLSTGEKFNPVTMEGIILGHPLVRGALISGTARFQACLIIELRPGHHGKQDDLEERIIDSIWPYIELANNDGPATGRIFRSKIILACSEKPFARSGKGTVIRSLTEKLYAEELETLYSGAESHIHVTALNNPCSFEDIQKFLRRILISLLDKPDLSDDQDFFTLGLDSLQTSEIVNAIKAGLEHYKSNQASISIKVIYANPTVDKLTAWMGSITNPSINGLDENTDVESLRVQAMSKMVEKYTKDLPTRNTLPTGLLRTKSSSSGEPICVALTGSTGTLGMNLLQILLLDSNVSKIYCLNRALDAEQRHTKAFQERGLPNLLNGNKAVFLEAKFGDPHFGQSPETYKLLQRDVDVIIHNAWKVNFHHQLESFEHEHVRGVKYIIDWSVATNAHVFFVSSISSIAHHFACFPGAKTVPETPLEDYRTAKDLGYGESKHVAERMLQIANEKCGVKASNLRVAQVAGPTTSDGGVWNRHEYIPALVQTSLELGAIPISFQAIDWTPVDVMAQIIVDIMHTGFSSNTATAFHLVNPHVVAWKDFVCTTQEFYSSRKKIEAVPLAEWIRMLQKVDATDQLELHRKPAVKILDFFEDIEVSTRGAVSARHEVESQKLEQWLDTGNGVRASDTMAQLRPMDGELFRTWLRQWDS</sequence>
<dbReference type="Gene3D" id="1.10.1200.10">
    <property type="entry name" value="ACP-like"/>
    <property type="match status" value="1"/>
</dbReference>
<keyword evidence="2" id="KW-0597">Phosphoprotein</keyword>
<dbReference type="Gene3D" id="3.40.50.12780">
    <property type="entry name" value="N-terminal domain of ligase-like"/>
    <property type="match status" value="1"/>
</dbReference>
<dbReference type="InterPro" id="IPR036736">
    <property type="entry name" value="ACP-like_sf"/>
</dbReference>
<keyword evidence="1" id="KW-0596">Phosphopantetheine</keyword>
<evidence type="ECO:0000256" key="1">
    <source>
        <dbReference type="ARBA" id="ARBA00022450"/>
    </source>
</evidence>
<dbReference type="Gene3D" id="3.40.50.720">
    <property type="entry name" value="NAD(P)-binding Rossmann-like Domain"/>
    <property type="match status" value="1"/>
</dbReference>
<dbReference type="Proteomes" id="UP001203852">
    <property type="component" value="Unassembled WGS sequence"/>
</dbReference>
<proteinExistence type="predicted"/>
<protein>
    <recommendedName>
        <fullName evidence="3">Carrier domain-containing protein</fullName>
    </recommendedName>
</protein>